<accession>A0A9J5XPB7</accession>
<protein>
    <submittedName>
        <fullName evidence="3">Uncharacterized protein</fullName>
    </submittedName>
</protein>
<dbReference type="InterPro" id="IPR050898">
    <property type="entry name" value="Plant_acyltransferase"/>
</dbReference>
<dbReference type="AlphaFoldDB" id="A0A9J5XPB7"/>
<dbReference type="Pfam" id="PF02458">
    <property type="entry name" value="Transferase"/>
    <property type="match status" value="3"/>
</dbReference>
<dbReference type="GO" id="GO:0016740">
    <property type="term" value="F:transferase activity"/>
    <property type="evidence" value="ECO:0007669"/>
    <property type="project" value="UniProtKB-KW"/>
</dbReference>
<dbReference type="PANTHER" id="PTHR31147:SF66">
    <property type="entry name" value="OS05G0315700 PROTEIN"/>
    <property type="match status" value="1"/>
</dbReference>
<dbReference type="Proteomes" id="UP000824120">
    <property type="component" value="Chromosome 8"/>
</dbReference>
<keyword evidence="4" id="KW-1185">Reference proteome</keyword>
<organism evidence="3 4">
    <name type="scientific">Solanum commersonii</name>
    <name type="common">Commerson's wild potato</name>
    <name type="synonym">Commerson's nightshade</name>
    <dbReference type="NCBI Taxonomy" id="4109"/>
    <lineage>
        <taxon>Eukaryota</taxon>
        <taxon>Viridiplantae</taxon>
        <taxon>Streptophyta</taxon>
        <taxon>Embryophyta</taxon>
        <taxon>Tracheophyta</taxon>
        <taxon>Spermatophyta</taxon>
        <taxon>Magnoliopsida</taxon>
        <taxon>eudicotyledons</taxon>
        <taxon>Gunneridae</taxon>
        <taxon>Pentapetalae</taxon>
        <taxon>asterids</taxon>
        <taxon>lamiids</taxon>
        <taxon>Solanales</taxon>
        <taxon>Solanaceae</taxon>
        <taxon>Solanoideae</taxon>
        <taxon>Solaneae</taxon>
        <taxon>Solanum</taxon>
    </lineage>
</organism>
<dbReference type="OrthoDB" id="1483986at2759"/>
<gene>
    <name evidence="3" type="ORF">H5410_039710</name>
</gene>
<keyword evidence="2" id="KW-0808">Transferase</keyword>
<name>A0A9J5XPB7_SOLCO</name>
<dbReference type="EMBL" id="JACXVP010000008">
    <property type="protein sequence ID" value="KAG5589196.1"/>
    <property type="molecule type" value="Genomic_DNA"/>
</dbReference>
<reference evidence="3 4" key="1">
    <citation type="submission" date="2020-09" db="EMBL/GenBank/DDBJ databases">
        <title>De no assembly of potato wild relative species, Solanum commersonii.</title>
        <authorList>
            <person name="Cho K."/>
        </authorList>
    </citation>
    <scope>NUCLEOTIDE SEQUENCE [LARGE SCALE GENOMIC DNA]</scope>
    <source>
        <strain evidence="3">LZ3.2</strain>
        <tissue evidence="3">Leaf</tissue>
    </source>
</reference>
<dbReference type="Gene3D" id="3.30.559.10">
    <property type="entry name" value="Chloramphenicol acetyltransferase-like domain"/>
    <property type="match status" value="6"/>
</dbReference>
<comment type="similarity">
    <text evidence="1">Belongs to the plant acyltransferase family.</text>
</comment>
<sequence length="1156" mass="129774">MAHKTMPISITHHKPKLVVPSIITPHEIKHLSEIDDQGSTRFHVSLLMFYKYNSIMEDKDPAKIIKDGLSKTLVFYYPLAGRLIEGPNKKLMVNCNGEGVLFIEADANVELEKLGDSIKPPCPYLDLLLHNVPGSDGIIGCPLLLIQVTRFTCGGFAVGFRVNHTMMDAYGIKMFLNALSELIQGAYAPSTLPVWQRHLLSARSSPCITCTHNEFDEQIESKIAWESIKDKLIQQSLFFGSTEMEVIKNQVPSNYGCTKFELLVSFLWKYRTIALDLYPEEIVHLTYPVNIRGKSLKIEVPAGYYGNAFVTPAVVAKAGLLCSNPLTYAVELVKKVKNQINEEYIRSFTDLIVIKGRPELTKSWNFIVSDNRYAGFDEFDFGWGKPIFGGVSKAESFISFIVPVKNDKGEKGKDPAKFIKDGLSKALVFYYPLAGRLIEGLNKKLIVTRFSCGGFVVGFNVNHTVMDGYGFIMFLNALSELIQGASTPSILPVWQRDLLSARSSPSITCTHHEFDEKIESKIAWESMKDKLIQQSFFFGNTEMEVVIKNQVPSNYGCTKFELLAALLWKCRTIALDLHPEEIVRLTYPINIRGKSLKIELPPSYYGNAFVTPAAVSKAGLLCSNPLTYAVELIKKVKDHINEEYIKSVIDLMVINGRPELTKSWNFIVSDNRYVGFDFGWGNPIFGGIPKATSFISVCVPIKNDKGEKAHMSNAMPISINYHKPKLVVPARVTPHEIKRLSEIDDQGTIRFQIPILMFYKYNSSMKGKDPAKFIKHGLCKTLVFYYPLAGRLIEGPNKKLMVNCNSEGIMFIEADANVELDKLGDSIKPPCPYLDLLLHNVPGFDGIIGCPLLLVQVTRFTCGGFAVGFRLNHTMMDAYGIKMFLNALSELIQGASTPSILPVWQRHLLSARSSPCITCIHHEFDEQIESKIAWESFEDKLIQQSFFFGNEEMEVIKKQVSSNCKSTKFELLVAFLWKCRTIALDLPLEEIVRLTLLMNIRGKSLKFELPPGYYGNAFITPAVISKAGLLCSNPLTYAVELVKKVKDHLNEEYVKSMTDLMVIKGRPEITKSWNFLISDNRYAGFDEFDFGWGNPIFGGVPKATSFISFGVSVKNDKGEKGVLIAISLPPLAMKKLQDIYKMTFTNIKQVNIISKI</sequence>
<comment type="caution">
    <text evidence="3">The sequence shown here is derived from an EMBL/GenBank/DDBJ whole genome shotgun (WGS) entry which is preliminary data.</text>
</comment>
<proteinExistence type="inferred from homology"/>
<evidence type="ECO:0000313" key="4">
    <source>
        <dbReference type="Proteomes" id="UP000824120"/>
    </source>
</evidence>
<evidence type="ECO:0000313" key="3">
    <source>
        <dbReference type="EMBL" id="KAG5589196.1"/>
    </source>
</evidence>
<evidence type="ECO:0000256" key="1">
    <source>
        <dbReference type="ARBA" id="ARBA00009861"/>
    </source>
</evidence>
<dbReference type="PANTHER" id="PTHR31147">
    <property type="entry name" value="ACYL TRANSFERASE 4"/>
    <property type="match status" value="1"/>
</dbReference>
<evidence type="ECO:0000256" key="2">
    <source>
        <dbReference type="ARBA" id="ARBA00022679"/>
    </source>
</evidence>
<dbReference type="InterPro" id="IPR023213">
    <property type="entry name" value="CAT-like_dom_sf"/>
</dbReference>